<evidence type="ECO:0000256" key="1">
    <source>
        <dbReference type="ARBA" id="ARBA00023002"/>
    </source>
</evidence>
<evidence type="ECO:0000313" key="3">
    <source>
        <dbReference type="EMBL" id="MTB73255.1"/>
    </source>
</evidence>
<name>A0A6I3INL9_9MICO</name>
<proteinExistence type="predicted"/>
<organism evidence="3 4">
    <name type="scientific">Arsenicicoccus cauae</name>
    <dbReference type="NCBI Taxonomy" id="2663847"/>
    <lineage>
        <taxon>Bacteria</taxon>
        <taxon>Bacillati</taxon>
        <taxon>Actinomycetota</taxon>
        <taxon>Actinomycetes</taxon>
        <taxon>Micrococcales</taxon>
        <taxon>Intrasporangiaceae</taxon>
        <taxon>Arsenicicoccus</taxon>
    </lineage>
</organism>
<keyword evidence="4" id="KW-1185">Reference proteome</keyword>
<dbReference type="GO" id="GO:0016627">
    <property type="term" value="F:oxidoreductase activity, acting on the CH-CH group of donors"/>
    <property type="evidence" value="ECO:0007669"/>
    <property type="project" value="TreeGrafter"/>
</dbReference>
<dbReference type="NCBIfam" id="TIGR03618">
    <property type="entry name" value="Rv1155_F420"/>
    <property type="match status" value="1"/>
</dbReference>
<sequence>MSDDKLRALIAERHLAALATIRRDGRPQLSNVSYTYDATSDLIRVSVTDGRAKTANLRRDPRATVMVQGADPWSFAVADVEATVLPVAAAVDDPSVDELVDIYRRVSGKDHPDWDEYRRAMVDDARVPLHLKVTHVYGLVH</sequence>
<gene>
    <name evidence="3" type="ORF">GGG17_15050</name>
</gene>
<dbReference type="GO" id="GO:0005829">
    <property type="term" value="C:cytosol"/>
    <property type="evidence" value="ECO:0007669"/>
    <property type="project" value="TreeGrafter"/>
</dbReference>
<dbReference type="SUPFAM" id="SSF50475">
    <property type="entry name" value="FMN-binding split barrel"/>
    <property type="match status" value="1"/>
</dbReference>
<dbReference type="InterPro" id="IPR012349">
    <property type="entry name" value="Split_barrel_FMN-bd"/>
</dbReference>
<feature type="domain" description="Pyridoxamine 5'-phosphate oxidase N-terminal" evidence="2">
    <location>
        <begin position="3"/>
        <end position="137"/>
    </location>
</feature>
<accession>A0A6I3INL9</accession>
<dbReference type="Proteomes" id="UP000431092">
    <property type="component" value="Unassembled WGS sequence"/>
</dbReference>
<dbReference type="RefSeq" id="WP_154594520.1">
    <property type="nucleotide sequence ID" value="NZ_WLVL01000050.1"/>
</dbReference>
<dbReference type="PANTHER" id="PTHR35176">
    <property type="entry name" value="HEME OXYGENASE HI_0854-RELATED"/>
    <property type="match status" value="1"/>
</dbReference>
<dbReference type="InterPro" id="IPR019920">
    <property type="entry name" value="F420-binding_dom_put"/>
</dbReference>
<dbReference type="PANTHER" id="PTHR35176:SF2">
    <property type="entry name" value="F420H(2)-DEPENDENT REDUCTASE RV1155"/>
    <property type="match status" value="1"/>
</dbReference>
<evidence type="ECO:0000259" key="2">
    <source>
        <dbReference type="Pfam" id="PF01243"/>
    </source>
</evidence>
<reference evidence="3 4" key="1">
    <citation type="submission" date="2019-11" db="EMBL/GenBank/DDBJ databases">
        <title>Whole genome sequencing identifies a novel species of the genus Arsenicicoccus isolated from human blood.</title>
        <authorList>
            <person name="Jeong J.H."/>
            <person name="Kweon O.J."/>
            <person name="Kim H.R."/>
            <person name="Kim T.-H."/>
            <person name="Ha S.-M."/>
            <person name="Lee M.-K."/>
        </authorList>
    </citation>
    <scope>NUCLEOTIDE SEQUENCE [LARGE SCALE GENOMIC DNA]</scope>
    <source>
        <strain evidence="3 4">MKL-02</strain>
    </source>
</reference>
<dbReference type="InterPro" id="IPR011576">
    <property type="entry name" value="Pyridox_Oxase_N"/>
</dbReference>
<evidence type="ECO:0000313" key="4">
    <source>
        <dbReference type="Proteomes" id="UP000431092"/>
    </source>
</evidence>
<dbReference type="AlphaFoldDB" id="A0A6I3INL9"/>
<dbReference type="Pfam" id="PF01243">
    <property type="entry name" value="PNPOx_N"/>
    <property type="match status" value="1"/>
</dbReference>
<dbReference type="Gene3D" id="2.30.110.10">
    <property type="entry name" value="Electron Transport, Fmn-binding Protein, Chain A"/>
    <property type="match status" value="1"/>
</dbReference>
<dbReference type="InterPro" id="IPR052019">
    <property type="entry name" value="F420H2_bilvrd_red/Heme_oxyg"/>
</dbReference>
<dbReference type="GO" id="GO:0070967">
    <property type="term" value="F:coenzyme F420 binding"/>
    <property type="evidence" value="ECO:0007669"/>
    <property type="project" value="TreeGrafter"/>
</dbReference>
<protein>
    <submittedName>
        <fullName evidence="3">TIGR03618 family F420-dependent PPOX class oxidoreductase</fullName>
    </submittedName>
</protein>
<comment type="caution">
    <text evidence="3">The sequence shown here is derived from an EMBL/GenBank/DDBJ whole genome shotgun (WGS) entry which is preliminary data.</text>
</comment>
<dbReference type="EMBL" id="WLVL01000050">
    <property type="protein sequence ID" value="MTB73255.1"/>
    <property type="molecule type" value="Genomic_DNA"/>
</dbReference>
<keyword evidence="1" id="KW-0560">Oxidoreductase</keyword>